<dbReference type="RefSeq" id="WP_256030684.1">
    <property type="nucleotide sequence ID" value="NZ_JAHLKM010000030.1"/>
</dbReference>
<dbReference type="AlphaFoldDB" id="A0A9R1CV26"/>
<dbReference type="EMBL" id="JAHLKM010000030">
    <property type="protein sequence ID" value="MCQ4334620.1"/>
    <property type="molecule type" value="Genomic_DNA"/>
</dbReference>
<reference evidence="1" key="1">
    <citation type="journal article" date="2023" name="Front. Microbiol.">
        <title>Genomic-based phylogenetic and metabolic analyses of the genus Natronomonas, and description of Natronomonas aquatica sp. nov.</title>
        <authorList>
            <person name="Garcia-Roldan A."/>
            <person name="Duran-Viseras A."/>
            <person name="de la Haba R.R."/>
            <person name="Corral P."/>
            <person name="Sanchez-Porro C."/>
            <person name="Ventosa A."/>
        </authorList>
    </citation>
    <scope>NUCLEOTIDE SEQUENCE</scope>
    <source>
        <strain evidence="1">F2-12</strain>
    </source>
</reference>
<name>A0A9R1CV26_9EURY</name>
<comment type="caution">
    <text evidence="1">The sequence shown here is derived from an EMBL/GenBank/DDBJ whole genome shotgun (WGS) entry which is preliminary data.</text>
</comment>
<evidence type="ECO:0000313" key="2">
    <source>
        <dbReference type="Proteomes" id="UP001139494"/>
    </source>
</evidence>
<accession>A0A9R1CV26</accession>
<gene>
    <name evidence="1" type="ORF">KM295_14265</name>
</gene>
<proteinExistence type="predicted"/>
<organism evidence="1 2">
    <name type="scientific">Natronomonas aquatica</name>
    <dbReference type="NCBI Taxonomy" id="2841590"/>
    <lineage>
        <taxon>Archaea</taxon>
        <taxon>Methanobacteriati</taxon>
        <taxon>Methanobacteriota</taxon>
        <taxon>Stenosarchaea group</taxon>
        <taxon>Halobacteria</taxon>
        <taxon>Halobacteriales</taxon>
        <taxon>Natronomonadaceae</taxon>
        <taxon>Natronomonas</taxon>
    </lineage>
</organism>
<dbReference type="Proteomes" id="UP001139494">
    <property type="component" value="Unassembled WGS sequence"/>
</dbReference>
<protein>
    <submittedName>
        <fullName evidence="1">Uncharacterized protein</fullName>
    </submittedName>
</protein>
<keyword evidence="2" id="KW-1185">Reference proteome</keyword>
<evidence type="ECO:0000313" key="1">
    <source>
        <dbReference type="EMBL" id="MCQ4334620.1"/>
    </source>
</evidence>
<sequence>MTVQQISFERTPWTEQHITDAKNADDWPADELHEVVLDPDDITLEGTPEGFRWLYDYLHYLKRAWRMDGEQTDADVAESMAEVLYEFVDEMPDERERPKQVL</sequence>